<feature type="compositionally biased region" description="Basic and acidic residues" evidence="2">
    <location>
        <begin position="121"/>
        <end position="140"/>
    </location>
</feature>
<dbReference type="EC" id="3.4.24.-" evidence="4"/>
<dbReference type="CDD" id="cd12797">
    <property type="entry name" value="M23_peptidase"/>
    <property type="match status" value="1"/>
</dbReference>
<dbReference type="PANTHER" id="PTHR21666:SF289">
    <property type="entry name" value="L-ALA--D-GLU ENDOPEPTIDASE"/>
    <property type="match status" value="1"/>
</dbReference>
<feature type="compositionally biased region" description="Basic and acidic residues" evidence="2">
    <location>
        <begin position="103"/>
        <end position="115"/>
    </location>
</feature>
<dbReference type="InterPro" id="IPR050570">
    <property type="entry name" value="Cell_wall_metabolism_enzyme"/>
</dbReference>
<dbReference type="PANTHER" id="PTHR21666">
    <property type="entry name" value="PEPTIDASE-RELATED"/>
    <property type="match status" value="1"/>
</dbReference>
<dbReference type="Proteomes" id="UP001595937">
    <property type="component" value="Unassembled WGS sequence"/>
</dbReference>
<evidence type="ECO:0000256" key="2">
    <source>
        <dbReference type="SAM" id="MobiDB-lite"/>
    </source>
</evidence>
<proteinExistence type="predicted"/>
<dbReference type="SUPFAM" id="SSF51261">
    <property type="entry name" value="Duplicated hybrid motif"/>
    <property type="match status" value="1"/>
</dbReference>
<sequence>MANHRADGRASVRKLRAIGGTHRDAALPASAVKVGVLGVLATATIAAPLAAAAAGIDETAAVGDATAAPAPQSVAEPAEVPAAPVSLPTADLSANAGTAALETRTDDSDSTRSTDRTSPAKGEKSADDAKADTAKADAAKAEAAGSTGIEVAAPAPEPEPIVAEGASADASAEGAAAPASSGGYIDPVNAPITSGFGGRMHPVLGYFKGHNGVDFGASCGTPVKAAKAGTVVAVEYNSASGNRVKVDHGNGVITGYYHLQGFNTSVGATVQQGDTVGYVGSTGRSTGCHLHFATMDEAGNYSNPMSILR</sequence>
<reference evidence="5" key="1">
    <citation type="journal article" date="2019" name="Int. J. Syst. Evol. Microbiol.">
        <title>The Global Catalogue of Microorganisms (GCM) 10K type strain sequencing project: providing services to taxonomists for standard genome sequencing and annotation.</title>
        <authorList>
            <consortium name="The Broad Institute Genomics Platform"/>
            <consortium name="The Broad Institute Genome Sequencing Center for Infectious Disease"/>
            <person name="Wu L."/>
            <person name="Ma J."/>
        </authorList>
    </citation>
    <scope>NUCLEOTIDE SEQUENCE [LARGE SCALE GENOMIC DNA]</scope>
    <source>
        <strain evidence="5">CGMCC 1.16455</strain>
    </source>
</reference>
<dbReference type="InterPro" id="IPR016047">
    <property type="entry name" value="M23ase_b-sheet_dom"/>
</dbReference>
<keyword evidence="4" id="KW-0378">Hydrolase</keyword>
<dbReference type="GO" id="GO:0016787">
    <property type="term" value="F:hydrolase activity"/>
    <property type="evidence" value="ECO:0007669"/>
    <property type="project" value="UniProtKB-KW"/>
</dbReference>
<feature type="region of interest" description="Disordered" evidence="2">
    <location>
        <begin position="99"/>
        <end position="154"/>
    </location>
</feature>
<comment type="caution">
    <text evidence="4">The sequence shown here is derived from an EMBL/GenBank/DDBJ whole genome shotgun (WGS) entry which is preliminary data.</text>
</comment>
<protein>
    <submittedName>
        <fullName evidence="4">M23 family metallopeptidase</fullName>
        <ecNumber evidence="4">3.4.24.-</ecNumber>
    </submittedName>
</protein>
<feature type="compositionally biased region" description="Low complexity" evidence="2">
    <location>
        <begin position="141"/>
        <end position="154"/>
    </location>
</feature>
<feature type="domain" description="M23ase beta-sheet core" evidence="3">
    <location>
        <begin position="209"/>
        <end position="304"/>
    </location>
</feature>
<evidence type="ECO:0000313" key="4">
    <source>
        <dbReference type="EMBL" id="MFC5295917.1"/>
    </source>
</evidence>
<dbReference type="Pfam" id="PF01551">
    <property type="entry name" value="Peptidase_M23"/>
    <property type="match status" value="1"/>
</dbReference>
<organism evidence="4 5">
    <name type="scientific">Brachybacterium tyrofermentans</name>
    <dbReference type="NCBI Taxonomy" id="47848"/>
    <lineage>
        <taxon>Bacteria</taxon>
        <taxon>Bacillati</taxon>
        <taxon>Actinomycetota</taxon>
        <taxon>Actinomycetes</taxon>
        <taxon>Micrococcales</taxon>
        <taxon>Dermabacteraceae</taxon>
        <taxon>Brachybacterium</taxon>
    </lineage>
</organism>
<accession>A0ABW0F924</accession>
<dbReference type="EMBL" id="JBHSLN010000003">
    <property type="protein sequence ID" value="MFC5295917.1"/>
    <property type="molecule type" value="Genomic_DNA"/>
</dbReference>
<name>A0ABW0F924_9MICO</name>
<keyword evidence="5" id="KW-1185">Reference proteome</keyword>
<gene>
    <name evidence="4" type="ORF">ACFPK8_00115</name>
</gene>
<evidence type="ECO:0000256" key="1">
    <source>
        <dbReference type="ARBA" id="ARBA00022729"/>
    </source>
</evidence>
<evidence type="ECO:0000259" key="3">
    <source>
        <dbReference type="Pfam" id="PF01551"/>
    </source>
</evidence>
<dbReference type="GeneID" id="303296328"/>
<keyword evidence="1" id="KW-0732">Signal</keyword>
<dbReference type="Gene3D" id="2.70.70.10">
    <property type="entry name" value="Glucose Permease (Domain IIA)"/>
    <property type="match status" value="1"/>
</dbReference>
<dbReference type="RefSeq" id="WP_319021472.1">
    <property type="nucleotide sequence ID" value="NZ_BAAAIR010000017.1"/>
</dbReference>
<evidence type="ECO:0000313" key="5">
    <source>
        <dbReference type="Proteomes" id="UP001595937"/>
    </source>
</evidence>
<dbReference type="InterPro" id="IPR011055">
    <property type="entry name" value="Dup_hybrid_motif"/>
</dbReference>